<accession>A0A0S2ILG0</accession>
<reference evidence="1 2" key="1">
    <citation type="journal article" date="2015" name="PLoS Negl. Trop. Dis.">
        <title>Distribution of Plasmids in Distinct Leptospira Pathogenic Species.</title>
        <authorList>
            <person name="Wang Y."/>
            <person name="Zhuang X."/>
            <person name="Zhong Y."/>
            <person name="Zhang C."/>
            <person name="Zhang Y."/>
            <person name="Zeng L."/>
            <person name="Zhu Y."/>
            <person name="He P."/>
            <person name="Dong K."/>
            <person name="Pal U."/>
            <person name="Guo X."/>
            <person name="Qin J."/>
        </authorList>
    </citation>
    <scope>NUCLEOTIDE SEQUENCE [LARGE SCALE GENOMIC DNA]</scope>
    <source>
        <strain evidence="1 2">56604</strain>
    </source>
</reference>
<evidence type="ECO:0000313" key="2">
    <source>
        <dbReference type="Proteomes" id="UP000058857"/>
    </source>
</evidence>
<organism evidence="1">
    <name type="scientific">Leptospira borgpetersenii serovar Ballum</name>
    <dbReference type="NCBI Taxonomy" id="280505"/>
    <lineage>
        <taxon>Bacteria</taxon>
        <taxon>Pseudomonadati</taxon>
        <taxon>Spirochaetota</taxon>
        <taxon>Spirochaetia</taxon>
        <taxon>Leptospirales</taxon>
        <taxon>Leptospiraceae</taxon>
        <taxon>Leptospira</taxon>
    </lineage>
</organism>
<dbReference type="EMBL" id="CP012029">
    <property type="protein sequence ID" value="ALO24441.1"/>
    <property type="molecule type" value="Genomic_DNA"/>
</dbReference>
<name>A0A0S2ILG0_LEPBO</name>
<protein>
    <submittedName>
        <fullName evidence="1">Uncharacterized protein</fullName>
    </submittedName>
</protein>
<sequence length="71" mass="8525">MIRIRKTRASVETFFKRRDLNKINFRILECRKTVISYKVPFSLIFLTNQKLKPHCSLRVAPRVFGHCKNFL</sequence>
<dbReference type="Proteomes" id="UP000058857">
    <property type="component" value="Chromosome 1"/>
</dbReference>
<proteinExistence type="predicted"/>
<dbReference type="AlphaFoldDB" id="A0A0S2ILG0"/>
<dbReference type="PATRIC" id="fig|280505.15.peg.62"/>
<gene>
    <name evidence="1" type="ORF">LBBP_00067</name>
</gene>
<evidence type="ECO:0000313" key="1">
    <source>
        <dbReference type="EMBL" id="ALO24441.1"/>
    </source>
</evidence>